<reference evidence="2 3" key="1">
    <citation type="submission" date="2024-06" db="EMBL/GenBank/DDBJ databases">
        <title>The Natural Products Discovery Center: Release of the First 8490 Sequenced Strains for Exploring Actinobacteria Biosynthetic Diversity.</title>
        <authorList>
            <person name="Kalkreuter E."/>
            <person name="Kautsar S.A."/>
            <person name="Yang D."/>
            <person name="Bader C.D."/>
            <person name="Teijaro C.N."/>
            <person name="Fluegel L."/>
            <person name="Davis C.M."/>
            <person name="Simpson J.R."/>
            <person name="Lauterbach L."/>
            <person name="Steele A.D."/>
            <person name="Gui C."/>
            <person name="Meng S."/>
            <person name="Li G."/>
            <person name="Viehrig K."/>
            <person name="Ye F."/>
            <person name="Su P."/>
            <person name="Kiefer A.F."/>
            <person name="Nichols A."/>
            <person name="Cepeda A.J."/>
            <person name="Yan W."/>
            <person name="Fan B."/>
            <person name="Jiang Y."/>
            <person name="Adhikari A."/>
            <person name="Zheng C.-J."/>
            <person name="Schuster L."/>
            <person name="Cowan T.M."/>
            <person name="Smanski M.J."/>
            <person name="Chevrette M.G."/>
            <person name="De Carvalho L.P.S."/>
            <person name="Shen B."/>
        </authorList>
    </citation>
    <scope>NUCLEOTIDE SEQUENCE [LARGE SCALE GENOMIC DNA]</scope>
    <source>
        <strain evidence="2 3">NPDC050100</strain>
    </source>
</reference>
<protein>
    <recommendedName>
        <fullName evidence="4">DUF222 domain-containing protein</fullName>
    </recommendedName>
</protein>
<dbReference type="EMBL" id="JBFALK010000031">
    <property type="protein sequence ID" value="MEV0974509.1"/>
    <property type="molecule type" value="Genomic_DNA"/>
</dbReference>
<evidence type="ECO:0008006" key="4">
    <source>
        <dbReference type="Google" id="ProtNLM"/>
    </source>
</evidence>
<evidence type="ECO:0000313" key="3">
    <source>
        <dbReference type="Proteomes" id="UP001551675"/>
    </source>
</evidence>
<gene>
    <name evidence="2" type="ORF">AB0I59_38445</name>
</gene>
<evidence type="ECO:0000256" key="1">
    <source>
        <dbReference type="SAM" id="MobiDB-lite"/>
    </source>
</evidence>
<evidence type="ECO:0000313" key="2">
    <source>
        <dbReference type="EMBL" id="MEV0974509.1"/>
    </source>
</evidence>
<proteinExistence type="predicted"/>
<dbReference type="Proteomes" id="UP001551675">
    <property type="component" value="Unassembled WGS sequence"/>
</dbReference>
<organism evidence="2 3">
    <name type="scientific">Microtetraspora glauca</name>
    <dbReference type="NCBI Taxonomy" id="1996"/>
    <lineage>
        <taxon>Bacteria</taxon>
        <taxon>Bacillati</taxon>
        <taxon>Actinomycetota</taxon>
        <taxon>Actinomycetes</taxon>
        <taxon>Streptosporangiales</taxon>
        <taxon>Streptosporangiaceae</taxon>
        <taxon>Microtetraspora</taxon>
    </lineage>
</organism>
<keyword evidence="3" id="KW-1185">Reference proteome</keyword>
<accession>A0ABV3GSB4</accession>
<feature type="region of interest" description="Disordered" evidence="1">
    <location>
        <begin position="1"/>
        <end position="24"/>
    </location>
</feature>
<dbReference type="RefSeq" id="WP_358141218.1">
    <property type="nucleotide sequence ID" value="NZ_JBFALK010000031.1"/>
</dbReference>
<comment type="caution">
    <text evidence="2">The sequence shown here is derived from an EMBL/GenBank/DDBJ whole genome shotgun (WGS) entry which is preliminary data.</text>
</comment>
<sequence>MTRGGAPAGSVWEDGSGYLDPETGEVLPTWDEALDELDQAPTRTWSKSLTKSIAGSLDPDDSAQREHAERLGNALRYELCSPTCPNWLR</sequence>
<name>A0ABV3GSB4_MICGL</name>